<sequence length="162" mass="18592">MYLPAFLFDIFCSRVAREFITGSLSSPDTYAKKYSEEVGDEYSPVSEALYVGAATEIVQFLSEIEAGEDAVYYLDCFAYNRLYFSNMNVERKMKPMFGSILDPDKEEEYKADITVKNFKAFVFNLRSDPGKKAPTGWEITEEEHLEKFKELFEKTVSVLDGL</sequence>
<evidence type="ECO:0000313" key="2">
    <source>
        <dbReference type="Proteomes" id="UP000016762"/>
    </source>
</evidence>
<protein>
    <submittedName>
        <fullName evidence="1">DSBA oxidoreductase protein</fullName>
    </submittedName>
</protein>
<gene>
    <name evidence="1" type="ORF">RS24_01216</name>
</gene>
<dbReference type="Proteomes" id="UP000016762">
    <property type="component" value="Unassembled WGS sequence"/>
</dbReference>
<dbReference type="eggNOG" id="ENOG5032WFD">
    <property type="taxonomic scope" value="Bacteria"/>
</dbReference>
<dbReference type="EMBL" id="AWXE01000004">
    <property type="protein sequence ID" value="ERL46218.1"/>
    <property type="molecule type" value="Genomic_DNA"/>
</dbReference>
<accession>U2WRP9</accession>
<organism evidence="1 2">
    <name type="scientific">Candidatus Micropelagius thuwalensis</name>
    <dbReference type="NCBI Taxonomy" id="1397666"/>
    <lineage>
        <taxon>Bacteria</taxon>
        <taxon>Pseudomonadati</taxon>
        <taxon>Pseudomonadota</taxon>
        <taxon>Alphaproteobacteria</taxon>
        <taxon>PS1 clade</taxon>
        <taxon>Candidatus Micropelagius</taxon>
    </lineage>
</organism>
<name>U2WRP9_9PROT</name>
<dbReference type="OrthoDB" id="7344782at2"/>
<proteinExistence type="predicted"/>
<evidence type="ECO:0000313" key="1">
    <source>
        <dbReference type="EMBL" id="ERL46218.1"/>
    </source>
</evidence>
<dbReference type="RefSeq" id="WP_021777197.1">
    <property type="nucleotide sequence ID" value="NZ_AWXE01000004.1"/>
</dbReference>
<comment type="caution">
    <text evidence="1">The sequence shown here is derived from an EMBL/GenBank/DDBJ whole genome shotgun (WGS) entry which is preliminary data.</text>
</comment>
<keyword evidence="2" id="KW-1185">Reference proteome</keyword>
<reference evidence="1 2" key="1">
    <citation type="journal article" date="2014" name="FEMS Microbiol. Ecol.">
        <title>Genomic differentiation among two strains of the PS1 clade isolated from geographically separated marine habitats.</title>
        <authorList>
            <person name="Jimenez-Infante F."/>
            <person name="Ngugi D.K."/>
            <person name="Alam I."/>
            <person name="Rashid M."/>
            <person name="Baalawi W."/>
            <person name="Kamau A.A."/>
            <person name="Bajic V.B."/>
            <person name="Stingl U."/>
        </authorList>
    </citation>
    <scope>NUCLEOTIDE SEQUENCE [LARGE SCALE GENOMIC DNA]</scope>
    <source>
        <strain evidence="1 2">RS24</strain>
    </source>
</reference>
<dbReference type="AlphaFoldDB" id="U2WRP9"/>